<protein>
    <submittedName>
        <fullName evidence="1">DUF2303 family protein</fullName>
    </submittedName>
</protein>
<reference evidence="1" key="1">
    <citation type="submission" date="2022-09" db="EMBL/GenBank/DDBJ databases">
        <authorList>
            <person name="Li Z.-J."/>
        </authorList>
    </citation>
    <scope>NUCLEOTIDE SEQUENCE</scope>
    <source>
        <strain evidence="1">TGB10</strain>
    </source>
</reference>
<accession>A0ABY7LDF0</accession>
<evidence type="ECO:0000313" key="2">
    <source>
        <dbReference type="Proteomes" id="UP001164676"/>
    </source>
</evidence>
<keyword evidence="2" id="KW-1185">Reference proteome</keyword>
<gene>
    <name evidence="1" type="ORF">N7E60_09095</name>
</gene>
<organism evidence="1 2">
    <name type="scientific">Salinivibrio proteolyticus</name>
    <dbReference type="NCBI Taxonomy" id="334715"/>
    <lineage>
        <taxon>Bacteria</taxon>
        <taxon>Pseudomonadati</taxon>
        <taxon>Pseudomonadota</taxon>
        <taxon>Gammaproteobacteria</taxon>
        <taxon>Vibrionales</taxon>
        <taxon>Vibrionaceae</taxon>
        <taxon>Salinivibrio</taxon>
    </lineage>
</organism>
<dbReference type="EMBL" id="CP114584">
    <property type="protein sequence ID" value="WBA13885.1"/>
    <property type="molecule type" value="Genomic_DNA"/>
</dbReference>
<dbReference type="Proteomes" id="UP001164676">
    <property type="component" value="Chromosome"/>
</dbReference>
<dbReference type="InterPro" id="IPR019276">
    <property type="entry name" value="DUF2303"/>
</dbReference>
<proteinExistence type="predicted"/>
<name>A0ABY7LDF0_9GAMM</name>
<dbReference type="RefSeq" id="WP_269597255.1">
    <property type="nucleotide sequence ID" value="NZ_CP114584.1"/>
</dbReference>
<sequence length="274" mass="30931">MMDKSAITQIQTLGSAPVLLEQLAKTGFPVAALPENFHLHSLEPFMPQRNQFRGTMKTSHIEEFVNYSIKYEIDGSQCFINPDVMTAEAIFDLGTQSMPGHCNHKAHLKLKPTADFQELKDINDERLSQKVLAEWIEDFSDNLQAFERDGTTIDIAVASAAIRNMTFEHKRGGESSVDDFSASQSEYESMAIRTKEEYPMPAVFKFTCIPYHGLSERGFELRMSTIGNQTLVLRIKKIETHVEAMGEEFKGIIIDKLSNEDAKHIKTFIGQFAS</sequence>
<dbReference type="Pfam" id="PF10065">
    <property type="entry name" value="DUF2303"/>
    <property type="match status" value="1"/>
</dbReference>
<evidence type="ECO:0000313" key="1">
    <source>
        <dbReference type="EMBL" id="WBA13885.1"/>
    </source>
</evidence>